<feature type="transmembrane region" description="Helical" evidence="1">
    <location>
        <begin position="12"/>
        <end position="30"/>
    </location>
</feature>
<proteinExistence type="predicted"/>
<keyword evidence="1" id="KW-0472">Membrane</keyword>
<feature type="transmembrane region" description="Helical" evidence="1">
    <location>
        <begin position="103"/>
        <end position="123"/>
    </location>
</feature>
<dbReference type="Proteomes" id="UP000530424">
    <property type="component" value="Unassembled WGS sequence"/>
</dbReference>
<dbReference type="RefSeq" id="WP_179667482.1">
    <property type="nucleotide sequence ID" value="NZ_JACCFP010000001.1"/>
</dbReference>
<feature type="transmembrane region" description="Helical" evidence="1">
    <location>
        <begin position="50"/>
        <end position="67"/>
    </location>
</feature>
<evidence type="ECO:0000313" key="3">
    <source>
        <dbReference type="Proteomes" id="UP000530424"/>
    </source>
</evidence>
<keyword evidence="1" id="KW-0812">Transmembrane</keyword>
<feature type="transmembrane region" description="Helical" evidence="1">
    <location>
        <begin position="79"/>
        <end position="97"/>
    </location>
</feature>
<protein>
    <recommendedName>
        <fullName evidence="4">Flagellar biosynthetic protein FliP</fullName>
    </recommendedName>
</protein>
<keyword evidence="1" id="KW-1133">Transmembrane helix</keyword>
<evidence type="ECO:0000256" key="1">
    <source>
        <dbReference type="SAM" id="Phobius"/>
    </source>
</evidence>
<organism evidence="2 3">
    <name type="scientific">Nocardioides thalensis</name>
    <dbReference type="NCBI Taxonomy" id="1914755"/>
    <lineage>
        <taxon>Bacteria</taxon>
        <taxon>Bacillati</taxon>
        <taxon>Actinomycetota</taxon>
        <taxon>Actinomycetes</taxon>
        <taxon>Propionibacteriales</taxon>
        <taxon>Nocardioidaceae</taxon>
        <taxon>Nocardioides</taxon>
    </lineage>
</organism>
<name>A0A853C2N9_9ACTN</name>
<dbReference type="EMBL" id="JACCFP010000001">
    <property type="protein sequence ID" value="NYJ00952.1"/>
    <property type="molecule type" value="Genomic_DNA"/>
</dbReference>
<evidence type="ECO:0008006" key="4">
    <source>
        <dbReference type="Google" id="ProtNLM"/>
    </source>
</evidence>
<keyword evidence="3" id="KW-1185">Reference proteome</keyword>
<gene>
    <name evidence="2" type="ORF">HNR19_001650</name>
</gene>
<reference evidence="2 3" key="1">
    <citation type="submission" date="2020-07" db="EMBL/GenBank/DDBJ databases">
        <title>Sequencing the genomes of 1000 actinobacteria strains.</title>
        <authorList>
            <person name="Klenk H.-P."/>
        </authorList>
    </citation>
    <scope>NUCLEOTIDE SEQUENCE [LARGE SCALE GENOMIC DNA]</scope>
    <source>
        <strain evidence="2 3">DSM 103833</strain>
    </source>
</reference>
<evidence type="ECO:0000313" key="2">
    <source>
        <dbReference type="EMBL" id="NYJ00952.1"/>
    </source>
</evidence>
<dbReference type="AlphaFoldDB" id="A0A853C2N9"/>
<sequence length="152" mass="16729">MFTQIRRFSLHYLEMVVAMLVGMMVLWPVWMLATSGAADTHWLRSAEVESLVMATTMAVPMAAWMRLRGHAWAPTLEMSAAMYAGFVLAMPFHWAGAIGEHGLMMVGHVGMFVLMLVAMAWRWEEYAGCHSRHGAAVAAAESDPRGTTIAAS</sequence>
<accession>A0A853C2N9</accession>
<comment type="caution">
    <text evidence="2">The sequence shown here is derived from an EMBL/GenBank/DDBJ whole genome shotgun (WGS) entry which is preliminary data.</text>
</comment>